<evidence type="ECO:0000256" key="2">
    <source>
        <dbReference type="ARBA" id="ARBA00023315"/>
    </source>
</evidence>
<dbReference type="InterPro" id="IPR023213">
    <property type="entry name" value="CAT-like_dom_sf"/>
</dbReference>
<dbReference type="AlphaFoldDB" id="A0A0G4P0D2"/>
<sequence length="532" mass="58998">MAPIASQNPVHVAAQYPLHCANEASVTALESPFKLGPLDELVYPFVPIECLFVYRNPASSLENKLIDIKRLRQALSNLLNYYPHLTGRLQINPETHIPEITCIGRGAELREATCDLLLDDLIPSDRATKYLLVTDFPDCGATLTAPFDPSIEGVCRDPVLAIQHTRFACGGVVLGIRLHHILCDAGGFFQLVRGMAEIYRNMSSSSHPTLGCAPLIRSYLWDLSVLSPKEKQEALDYKPTAYYVKQPTESANPAAPEQGAPAASNTVESEKPIETVPPSQSAKSPIIGRVLRFSGIHLLELKELATYPSGEGWVTSFEVLSAYLYQRVYRARHQLLASQCGSPTRAAEKMFRGFFASINMRDRGRLNLGPDYFPNAIYPCYDNFSHELLADGELWMVSKALHDLIRATDAQQMEQTTRWIAVQPDKGHIGINFTFADGNFTVSQWSGFNMYEGVDFDVDGEGNPVPPVLVTPPLTEVSRVDALAMMLSTDEDLNRMAKSGGKMPNAINVNLTLTAPLWPILDEDKNFRKHYL</sequence>
<proteinExistence type="predicted"/>
<name>A0A0G4P0D2_PENC3</name>
<dbReference type="Proteomes" id="UP000053732">
    <property type="component" value="Unassembled WGS sequence"/>
</dbReference>
<dbReference type="Pfam" id="PF02458">
    <property type="entry name" value="Transferase"/>
    <property type="match status" value="1"/>
</dbReference>
<dbReference type="Gene3D" id="3.30.559.10">
    <property type="entry name" value="Chloramphenicol acetyltransferase-like domain"/>
    <property type="match status" value="2"/>
</dbReference>
<accession>A0A0G4P0D2</accession>
<evidence type="ECO:0000313" key="5">
    <source>
        <dbReference type="Proteomes" id="UP000053732"/>
    </source>
</evidence>
<reference evidence="4 5" key="1">
    <citation type="journal article" date="2014" name="Nat. Commun.">
        <title>Multiple recent horizontal transfers of a large genomic region in cheese making fungi.</title>
        <authorList>
            <person name="Cheeseman K."/>
            <person name="Ropars J."/>
            <person name="Renault P."/>
            <person name="Dupont J."/>
            <person name="Gouzy J."/>
            <person name="Branca A."/>
            <person name="Abraham A.L."/>
            <person name="Ceppi M."/>
            <person name="Conseiller E."/>
            <person name="Debuchy R."/>
            <person name="Malagnac F."/>
            <person name="Goarin A."/>
            <person name="Silar P."/>
            <person name="Lacoste S."/>
            <person name="Sallet E."/>
            <person name="Bensimon A."/>
            <person name="Giraud T."/>
            <person name="Brygoo Y."/>
        </authorList>
    </citation>
    <scope>NUCLEOTIDE SEQUENCE [LARGE SCALE GENOMIC DNA]</scope>
    <source>
        <strain evidence="5">FM 013</strain>
    </source>
</reference>
<feature type="region of interest" description="Disordered" evidence="3">
    <location>
        <begin position="249"/>
        <end position="280"/>
    </location>
</feature>
<keyword evidence="5" id="KW-1185">Reference proteome</keyword>
<evidence type="ECO:0000313" key="4">
    <source>
        <dbReference type="EMBL" id="CRL19791.1"/>
    </source>
</evidence>
<dbReference type="PANTHER" id="PTHR31642:SF11">
    <property type="entry name" value="SHIKIMATE O-HYDROXYCINNAMOYLTRANSFERASE"/>
    <property type="match status" value="1"/>
</dbReference>
<dbReference type="SUPFAM" id="SSF52777">
    <property type="entry name" value="CoA-dependent acyltransferases"/>
    <property type="match status" value="1"/>
</dbReference>
<protein>
    <submittedName>
        <fullName evidence="4">Transferase</fullName>
    </submittedName>
</protein>
<dbReference type="PANTHER" id="PTHR31642">
    <property type="entry name" value="TRICHOTHECENE 3-O-ACETYLTRANSFERASE"/>
    <property type="match status" value="1"/>
</dbReference>
<gene>
    <name evidence="4" type="ORF">PCAMFM013_S003g000582</name>
</gene>
<dbReference type="InterPro" id="IPR050317">
    <property type="entry name" value="Plant_Fungal_Acyltransferase"/>
</dbReference>
<dbReference type="GO" id="GO:0016747">
    <property type="term" value="F:acyltransferase activity, transferring groups other than amino-acyl groups"/>
    <property type="evidence" value="ECO:0007669"/>
    <property type="project" value="TreeGrafter"/>
</dbReference>
<dbReference type="EMBL" id="HG793136">
    <property type="protein sequence ID" value="CRL19791.1"/>
    <property type="molecule type" value="Genomic_DNA"/>
</dbReference>
<dbReference type="STRING" id="1429867.A0A0G4P0D2"/>
<evidence type="ECO:0000256" key="3">
    <source>
        <dbReference type="SAM" id="MobiDB-lite"/>
    </source>
</evidence>
<evidence type="ECO:0000256" key="1">
    <source>
        <dbReference type="ARBA" id="ARBA00022679"/>
    </source>
</evidence>
<keyword evidence="1 4" id="KW-0808">Transferase</keyword>
<keyword evidence="2" id="KW-0012">Acyltransferase</keyword>
<organism evidence="4 5">
    <name type="scientific">Penicillium camemberti (strain FM 013)</name>
    <dbReference type="NCBI Taxonomy" id="1429867"/>
    <lineage>
        <taxon>Eukaryota</taxon>
        <taxon>Fungi</taxon>
        <taxon>Dikarya</taxon>
        <taxon>Ascomycota</taxon>
        <taxon>Pezizomycotina</taxon>
        <taxon>Eurotiomycetes</taxon>
        <taxon>Eurotiomycetidae</taxon>
        <taxon>Eurotiales</taxon>
        <taxon>Aspergillaceae</taxon>
        <taxon>Penicillium</taxon>
    </lineage>
</organism>